<dbReference type="OrthoDB" id="3335358at2759"/>
<comment type="caution">
    <text evidence="1">The sequence shown here is derived from an EMBL/GenBank/DDBJ whole genome shotgun (WGS) entry which is preliminary data.</text>
</comment>
<dbReference type="PANTHER" id="PTHR34129:SF1">
    <property type="entry name" value="DUF952 DOMAIN-CONTAINING PROTEIN"/>
    <property type="match status" value="1"/>
</dbReference>
<dbReference type="EMBL" id="PNEN01001601">
    <property type="protein sequence ID" value="PPJ53112.1"/>
    <property type="molecule type" value="Genomic_DNA"/>
</dbReference>
<dbReference type="Pfam" id="PF06108">
    <property type="entry name" value="DUF952"/>
    <property type="match status" value="1"/>
</dbReference>
<organism evidence="1 2">
    <name type="scientific">Cercospora berteroae</name>
    <dbReference type="NCBI Taxonomy" id="357750"/>
    <lineage>
        <taxon>Eukaryota</taxon>
        <taxon>Fungi</taxon>
        <taxon>Dikarya</taxon>
        <taxon>Ascomycota</taxon>
        <taxon>Pezizomycotina</taxon>
        <taxon>Dothideomycetes</taxon>
        <taxon>Dothideomycetidae</taxon>
        <taxon>Mycosphaerellales</taxon>
        <taxon>Mycosphaerellaceae</taxon>
        <taxon>Cercospora</taxon>
    </lineage>
</organism>
<reference evidence="2" key="1">
    <citation type="journal article" date="2017" name="bioRxiv">
        <title>Conservation of a gene cluster reveals novel cercosporin biosynthetic mechanisms and extends production to the genus Colletotrichum.</title>
        <authorList>
            <person name="de Jonge R."/>
            <person name="Ebert M.K."/>
            <person name="Huitt-Roehl C.R."/>
            <person name="Pal P."/>
            <person name="Suttle J.C."/>
            <person name="Spanner R.E."/>
            <person name="Neubauer J.D."/>
            <person name="Jurick W.M.II."/>
            <person name="Stott K.A."/>
            <person name="Secor G.A."/>
            <person name="Thomma B.P.H.J."/>
            <person name="Van de Peer Y."/>
            <person name="Townsend C.A."/>
            <person name="Bolton M.D."/>
        </authorList>
    </citation>
    <scope>NUCLEOTIDE SEQUENCE [LARGE SCALE GENOMIC DNA]</scope>
    <source>
        <strain evidence="2">CBS538.71</strain>
    </source>
</reference>
<dbReference type="STRING" id="357750.A0A2S6C057"/>
<accession>A0A2S6C057</accession>
<dbReference type="PANTHER" id="PTHR34129">
    <property type="entry name" value="BLR1139 PROTEIN"/>
    <property type="match status" value="1"/>
</dbReference>
<evidence type="ECO:0000313" key="2">
    <source>
        <dbReference type="Proteomes" id="UP000237631"/>
    </source>
</evidence>
<dbReference type="Proteomes" id="UP000237631">
    <property type="component" value="Unassembled WGS sequence"/>
</dbReference>
<name>A0A2S6C057_9PEZI</name>
<protein>
    <recommendedName>
        <fullName evidence="3">DUF952 domain-containing protein</fullName>
    </recommendedName>
</protein>
<dbReference type="Gene3D" id="3.20.170.20">
    <property type="entry name" value="Protein of unknown function DUF952"/>
    <property type="match status" value="1"/>
</dbReference>
<dbReference type="InterPro" id="IPR009297">
    <property type="entry name" value="DUF952"/>
</dbReference>
<dbReference type="SUPFAM" id="SSF56399">
    <property type="entry name" value="ADP-ribosylation"/>
    <property type="match status" value="1"/>
</dbReference>
<proteinExistence type="predicted"/>
<gene>
    <name evidence="1" type="ORF">CBER1_11629</name>
</gene>
<dbReference type="AlphaFoldDB" id="A0A2S6C057"/>
<evidence type="ECO:0000313" key="1">
    <source>
        <dbReference type="EMBL" id="PPJ53112.1"/>
    </source>
</evidence>
<evidence type="ECO:0008006" key="3">
    <source>
        <dbReference type="Google" id="ProtNLM"/>
    </source>
</evidence>
<keyword evidence="2" id="KW-1185">Reference proteome</keyword>
<sequence>MSSAPNNSRTYFYKILDSPPPSPVPETLPATPLDVKDNFIHLSTATQIPMTADLFFTSYTKLWLLKLRIADLDGQIRYVETLPECPHVHDSQKGLGKGNVEEVIVVERRDGEKWGDVELLKKLER</sequence>